<evidence type="ECO:0000313" key="2">
    <source>
        <dbReference type="Proteomes" id="UP000708208"/>
    </source>
</evidence>
<dbReference type="AlphaFoldDB" id="A0A8J2PCA1"/>
<sequence>MWGPWKIIEANIKSVKSYTGVIRLTALNYDAVDGLNCSYVKEFHITLLGLLRSKTMVLR</sequence>
<comment type="caution">
    <text evidence="1">The sequence shown here is derived from an EMBL/GenBank/DDBJ whole genome shotgun (WGS) entry which is preliminary data.</text>
</comment>
<feature type="non-terminal residue" evidence="1">
    <location>
        <position position="1"/>
    </location>
</feature>
<name>A0A8J2PCA1_9HEXA</name>
<dbReference type="Proteomes" id="UP000708208">
    <property type="component" value="Unassembled WGS sequence"/>
</dbReference>
<reference evidence="1" key="1">
    <citation type="submission" date="2021-06" db="EMBL/GenBank/DDBJ databases">
        <authorList>
            <person name="Hodson N. C."/>
            <person name="Mongue J. A."/>
            <person name="Jaron S. K."/>
        </authorList>
    </citation>
    <scope>NUCLEOTIDE SEQUENCE</scope>
</reference>
<protein>
    <submittedName>
        <fullName evidence="1">Uncharacterized protein</fullName>
    </submittedName>
</protein>
<keyword evidence="2" id="KW-1185">Reference proteome</keyword>
<proteinExistence type="predicted"/>
<organism evidence="1 2">
    <name type="scientific">Allacma fusca</name>
    <dbReference type="NCBI Taxonomy" id="39272"/>
    <lineage>
        <taxon>Eukaryota</taxon>
        <taxon>Metazoa</taxon>
        <taxon>Ecdysozoa</taxon>
        <taxon>Arthropoda</taxon>
        <taxon>Hexapoda</taxon>
        <taxon>Collembola</taxon>
        <taxon>Symphypleona</taxon>
        <taxon>Sminthuridae</taxon>
        <taxon>Allacma</taxon>
    </lineage>
</organism>
<evidence type="ECO:0000313" key="1">
    <source>
        <dbReference type="EMBL" id="CAG7823362.1"/>
    </source>
</evidence>
<accession>A0A8J2PCA1</accession>
<dbReference type="EMBL" id="CAJVCH010529222">
    <property type="protein sequence ID" value="CAG7823362.1"/>
    <property type="molecule type" value="Genomic_DNA"/>
</dbReference>
<gene>
    <name evidence="1" type="ORF">AFUS01_LOCUS33583</name>
</gene>